<keyword evidence="3" id="KW-0328">Glycosyltransferase</keyword>
<evidence type="ECO:0000256" key="7">
    <source>
        <dbReference type="ARBA" id="ARBA00022984"/>
    </source>
</evidence>
<evidence type="ECO:0000256" key="2">
    <source>
        <dbReference type="ARBA" id="ARBA00005992"/>
    </source>
</evidence>
<comment type="similarity">
    <text evidence="2">Belongs to the YkuD family.</text>
</comment>
<dbReference type="InterPro" id="IPR050979">
    <property type="entry name" value="LD-transpeptidase"/>
</dbReference>
<sequence>MKVTFTGIKHALGLTLAAGTLAVAAPSVRAQSDSTTLKKDTFELSVKVPATGTTGDSVLLYAPSPKVELAGEPKNAAIVVDLSKNVLYQYDVNGKATCAYLVASGKKSTPTKEGLRIVTHVESYPYKSAPASTKRRRKPWDYGPRVICLDTIDPETGKRGRTGQFIHGNANPKSIGKHASLGCIRMDNEIIKKLAKEVKRGDLIRFIR</sequence>
<proteinExistence type="inferred from homology"/>
<keyword evidence="4" id="KW-0808">Transferase</keyword>
<dbReference type="GO" id="GO:0016757">
    <property type="term" value="F:glycosyltransferase activity"/>
    <property type="evidence" value="ECO:0007669"/>
    <property type="project" value="UniProtKB-KW"/>
</dbReference>
<keyword evidence="7 9" id="KW-0573">Peptidoglycan synthesis</keyword>
<evidence type="ECO:0000256" key="6">
    <source>
        <dbReference type="ARBA" id="ARBA00022960"/>
    </source>
</evidence>
<feature type="signal peptide" evidence="10">
    <location>
        <begin position="1"/>
        <end position="24"/>
    </location>
</feature>
<feature type="active site" description="Proton donor/acceptor" evidence="9">
    <location>
        <position position="167"/>
    </location>
</feature>
<reference evidence="12" key="1">
    <citation type="submission" date="2020-10" db="EMBL/GenBank/DDBJ databases">
        <authorList>
            <person name="Gilroy R."/>
        </authorList>
    </citation>
    <scope>NUCLEOTIDE SEQUENCE</scope>
    <source>
        <strain evidence="12">CHK152-2994</strain>
    </source>
</reference>
<dbReference type="GO" id="GO:0071972">
    <property type="term" value="F:peptidoglycan L,D-transpeptidase activity"/>
    <property type="evidence" value="ECO:0007669"/>
    <property type="project" value="TreeGrafter"/>
</dbReference>
<dbReference type="AlphaFoldDB" id="A0A9D1FXH1"/>
<evidence type="ECO:0000256" key="4">
    <source>
        <dbReference type="ARBA" id="ARBA00022679"/>
    </source>
</evidence>
<keyword evidence="6 9" id="KW-0133">Cell shape</keyword>
<feature type="active site" description="Nucleophile" evidence="9">
    <location>
        <position position="183"/>
    </location>
</feature>
<dbReference type="GO" id="GO:0071555">
    <property type="term" value="P:cell wall organization"/>
    <property type="evidence" value="ECO:0007669"/>
    <property type="project" value="UniProtKB-UniRule"/>
</dbReference>
<dbReference type="Pfam" id="PF03734">
    <property type="entry name" value="YkuD"/>
    <property type="match status" value="1"/>
</dbReference>
<comment type="caution">
    <text evidence="12">The sequence shown here is derived from an EMBL/GenBank/DDBJ whole genome shotgun (WGS) entry which is preliminary data.</text>
</comment>
<evidence type="ECO:0000256" key="8">
    <source>
        <dbReference type="ARBA" id="ARBA00023316"/>
    </source>
</evidence>
<dbReference type="Proteomes" id="UP000824139">
    <property type="component" value="Unassembled WGS sequence"/>
</dbReference>
<dbReference type="CDD" id="cd16913">
    <property type="entry name" value="YkuD_like"/>
    <property type="match status" value="1"/>
</dbReference>
<dbReference type="Gene3D" id="2.40.440.10">
    <property type="entry name" value="L,D-transpeptidase catalytic domain-like"/>
    <property type="match status" value="1"/>
</dbReference>
<organism evidence="12 13">
    <name type="scientific">Candidatus Scatenecus faecavium</name>
    <dbReference type="NCBI Taxonomy" id="2840915"/>
    <lineage>
        <taxon>Bacteria</taxon>
        <taxon>Candidatus Scatenecus</taxon>
    </lineage>
</organism>
<evidence type="ECO:0000256" key="10">
    <source>
        <dbReference type="SAM" id="SignalP"/>
    </source>
</evidence>
<dbReference type="InterPro" id="IPR005490">
    <property type="entry name" value="LD_TPept_cat_dom"/>
</dbReference>
<feature type="domain" description="L,D-TPase catalytic" evidence="11">
    <location>
        <begin position="76"/>
        <end position="207"/>
    </location>
</feature>
<keyword evidence="5" id="KW-0378">Hydrolase</keyword>
<dbReference type="PROSITE" id="PS52029">
    <property type="entry name" value="LD_TPASE"/>
    <property type="match status" value="1"/>
</dbReference>
<reference evidence="12" key="2">
    <citation type="journal article" date="2021" name="PeerJ">
        <title>Extensive microbial diversity within the chicken gut microbiome revealed by metagenomics and culture.</title>
        <authorList>
            <person name="Gilroy R."/>
            <person name="Ravi A."/>
            <person name="Getino M."/>
            <person name="Pursley I."/>
            <person name="Horton D.L."/>
            <person name="Alikhan N.F."/>
            <person name="Baker D."/>
            <person name="Gharbi K."/>
            <person name="Hall N."/>
            <person name="Watson M."/>
            <person name="Adriaenssens E.M."/>
            <person name="Foster-Nyarko E."/>
            <person name="Jarju S."/>
            <person name="Secka A."/>
            <person name="Antonio M."/>
            <person name="Oren A."/>
            <person name="Chaudhuri R.R."/>
            <person name="La Ragione R."/>
            <person name="Hildebrand F."/>
            <person name="Pallen M.J."/>
        </authorList>
    </citation>
    <scope>NUCLEOTIDE SEQUENCE</scope>
    <source>
        <strain evidence="12">CHK152-2994</strain>
    </source>
</reference>
<dbReference type="GO" id="GO:0008360">
    <property type="term" value="P:regulation of cell shape"/>
    <property type="evidence" value="ECO:0007669"/>
    <property type="project" value="UniProtKB-UniRule"/>
</dbReference>
<evidence type="ECO:0000256" key="1">
    <source>
        <dbReference type="ARBA" id="ARBA00004752"/>
    </source>
</evidence>
<dbReference type="GO" id="GO:0005576">
    <property type="term" value="C:extracellular region"/>
    <property type="evidence" value="ECO:0007669"/>
    <property type="project" value="TreeGrafter"/>
</dbReference>
<evidence type="ECO:0000256" key="9">
    <source>
        <dbReference type="PROSITE-ProRule" id="PRU01373"/>
    </source>
</evidence>
<evidence type="ECO:0000256" key="5">
    <source>
        <dbReference type="ARBA" id="ARBA00022801"/>
    </source>
</evidence>
<keyword evidence="8 9" id="KW-0961">Cell wall biogenesis/degradation</keyword>
<dbReference type="GO" id="GO:0018104">
    <property type="term" value="P:peptidoglycan-protein cross-linking"/>
    <property type="evidence" value="ECO:0007669"/>
    <property type="project" value="TreeGrafter"/>
</dbReference>
<name>A0A9D1FXH1_9BACT</name>
<feature type="chain" id="PRO_5039204591" evidence="10">
    <location>
        <begin position="25"/>
        <end position="208"/>
    </location>
</feature>
<gene>
    <name evidence="12" type="ORF">IAD41_06555</name>
</gene>
<evidence type="ECO:0000313" key="13">
    <source>
        <dbReference type="Proteomes" id="UP000824139"/>
    </source>
</evidence>
<dbReference type="EMBL" id="DVJO01000144">
    <property type="protein sequence ID" value="HIS83246.1"/>
    <property type="molecule type" value="Genomic_DNA"/>
</dbReference>
<comment type="pathway">
    <text evidence="1 9">Cell wall biogenesis; peptidoglycan biosynthesis.</text>
</comment>
<accession>A0A9D1FXH1</accession>
<dbReference type="PANTHER" id="PTHR30582:SF24">
    <property type="entry name" value="L,D-TRANSPEPTIDASE ERFK_SRFK-RELATED"/>
    <property type="match status" value="1"/>
</dbReference>
<dbReference type="SUPFAM" id="SSF141523">
    <property type="entry name" value="L,D-transpeptidase catalytic domain-like"/>
    <property type="match status" value="1"/>
</dbReference>
<keyword evidence="10" id="KW-0732">Signal</keyword>
<dbReference type="InterPro" id="IPR038063">
    <property type="entry name" value="Transpep_catalytic_dom"/>
</dbReference>
<evidence type="ECO:0000259" key="11">
    <source>
        <dbReference type="PROSITE" id="PS52029"/>
    </source>
</evidence>
<evidence type="ECO:0000313" key="12">
    <source>
        <dbReference type="EMBL" id="HIS83246.1"/>
    </source>
</evidence>
<protein>
    <submittedName>
        <fullName evidence="12">L,D-transpeptidase</fullName>
    </submittedName>
</protein>
<evidence type="ECO:0000256" key="3">
    <source>
        <dbReference type="ARBA" id="ARBA00022676"/>
    </source>
</evidence>
<dbReference type="PANTHER" id="PTHR30582">
    <property type="entry name" value="L,D-TRANSPEPTIDASE"/>
    <property type="match status" value="1"/>
</dbReference>